<dbReference type="EMBL" id="KN847896">
    <property type="protein sequence ID" value="KIR43749.1"/>
    <property type="molecule type" value="Genomic_DNA"/>
</dbReference>
<dbReference type="PANTHER" id="PTHR23240">
    <property type="entry name" value="DNA CROSS-LINK REPAIR PROTEIN PSO2/SNM1-RELATED"/>
    <property type="match status" value="1"/>
</dbReference>
<dbReference type="Gene3D" id="3.60.15.10">
    <property type="entry name" value="Ribonuclease Z/Hydroxyacylglutathione hydrolase-like"/>
    <property type="match status" value="1"/>
</dbReference>
<evidence type="ECO:0000256" key="3">
    <source>
        <dbReference type="ARBA" id="ARBA00022839"/>
    </source>
</evidence>
<dbReference type="GO" id="GO:0036297">
    <property type="term" value="P:interstrand cross-link repair"/>
    <property type="evidence" value="ECO:0007669"/>
    <property type="project" value="TreeGrafter"/>
</dbReference>
<feature type="region of interest" description="Disordered" evidence="4">
    <location>
        <begin position="680"/>
        <end position="758"/>
    </location>
</feature>
<evidence type="ECO:0000313" key="6">
    <source>
        <dbReference type="Proteomes" id="UP000053392"/>
    </source>
</evidence>
<proteinExistence type="predicted"/>
<name>A0A0D0VBD1_9TREE</name>
<dbReference type="GO" id="GO:0003684">
    <property type="term" value="F:damaged DNA binding"/>
    <property type="evidence" value="ECO:0007669"/>
    <property type="project" value="TreeGrafter"/>
</dbReference>
<dbReference type="GO" id="GO:0035312">
    <property type="term" value="F:5'-3' DNA exonuclease activity"/>
    <property type="evidence" value="ECO:0007669"/>
    <property type="project" value="TreeGrafter"/>
</dbReference>
<reference evidence="5 6" key="1">
    <citation type="submission" date="2015-01" db="EMBL/GenBank/DDBJ databases">
        <title>The Genome Sequence of Cryptococcus gattii Ram5.</title>
        <authorList>
            <consortium name="The Broad Institute Genomics Platform"/>
            <person name="Cuomo C."/>
            <person name="Litvintseva A."/>
            <person name="Chen Y."/>
            <person name="Heitman J."/>
            <person name="Sun S."/>
            <person name="Springer D."/>
            <person name="Dromer F."/>
            <person name="Young S."/>
            <person name="Zeng Q."/>
            <person name="Gargeya S."/>
            <person name="Abouelleil A."/>
            <person name="Alvarado L."/>
            <person name="Chapman S.B."/>
            <person name="Gainer-Dewar J."/>
            <person name="Goldberg J."/>
            <person name="Griggs A."/>
            <person name="Gujja S."/>
            <person name="Hansen M."/>
            <person name="Howarth C."/>
            <person name="Imamovic A."/>
            <person name="Larimer J."/>
            <person name="Murphy C."/>
            <person name="Naylor J."/>
            <person name="Pearson M."/>
            <person name="Priest M."/>
            <person name="Roberts A."/>
            <person name="Saif S."/>
            <person name="Shea T."/>
            <person name="Sykes S."/>
            <person name="Wortman J."/>
            <person name="Nusbaum C."/>
            <person name="Birren B."/>
        </authorList>
    </citation>
    <scope>NUCLEOTIDE SEQUENCE [LARGE SCALE GENOMIC DNA]</scope>
    <source>
        <strain evidence="5 6">Ram5</strain>
    </source>
</reference>
<evidence type="ECO:0000256" key="1">
    <source>
        <dbReference type="ARBA" id="ARBA00022722"/>
    </source>
</evidence>
<dbReference type="AlphaFoldDB" id="A0A0D0VBD1"/>
<feature type="region of interest" description="Disordered" evidence="4">
    <location>
        <begin position="575"/>
        <end position="599"/>
    </location>
</feature>
<dbReference type="InterPro" id="IPR036866">
    <property type="entry name" value="RibonucZ/Hydroxyglut_hydro"/>
</dbReference>
<keyword evidence="6" id="KW-1185">Reference proteome</keyword>
<dbReference type="SUPFAM" id="SSF56281">
    <property type="entry name" value="Metallo-hydrolase/oxidoreductase"/>
    <property type="match status" value="1"/>
</dbReference>
<evidence type="ECO:0008006" key="7">
    <source>
        <dbReference type="Google" id="ProtNLM"/>
    </source>
</evidence>
<protein>
    <recommendedName>
        <fullName evidence="7">Metallo-beta-lactamase domain-containing protein</fullName>
    </recommendedName>
</protein>
<evidence type="ECO:0000256" key="4">
    <source>
        <dbReference type="SAM" id="MobiDB-lite"/>
    </source>
</evidence>
<sequence>MAGIYNGHILEFPHIRVDSFVAPPASHRPQWLIPRPSSSPSQLLELYQPPRAQLFLLTHTHADHVVGLTSDFTGHIICSPDTKRMLLGLEPEKERQWLDKGIRETKVKRFGGLAAKRGIDEKIVDRIEALPYGQPKIFTLGYENDKPQEVTITLLDANHCPGSTMFLITSGKKAVLHTGDVRADTRFIDSLKRNPILQEFLAPTSMYRKAKSLVGGGRRVLDRIYLDTAAMLGTGDMPDKEPILQELVEIMGLYPEDTTFFLNTWCFGWEDVIKEVARYFNEKVHVDRYKSQIYSAIRSDPFLLNCTTTDPLETRFHACERFAKCVACRRFDDESGKPVYNLDKMMVHVNMVEVKQVGWDSRRQGFMETLFKAARKGGPWPFNIDIPISRHSTLPELRSLVKLFKPLALTPNTVASYAKGLDYYLLPDLFEDCLSPGVHDRIIAERDHYLGQMYGKWYSEGLNKLRRQGFDVYPDVDKVEWEDYYYKREDYLPEDMVAERFLSREAQKVSGATRTDISMDQVSRFGGLPALSPEEIYNRASRLMNQAVVENSKPAAINKSDEWEYDTEEESMGRRKRRKRFVSSPYESSQEVMTEAEEQEEGNVCAMHEEEKHRVDLKLFAKNVQSMPTPEIAINRVQTLRTSLSNFKSCAPNSNMVKAKLEPVSPRASLHILRPNSHHISGFSMSDKPFRATSSNAKAPDGSDGEWTESRYLLSRQSKTRGRRSMNKEELERMRKRLAEGGGPGLGRGLGLMKRKDV</sequence>
<dbReference type="PANTHER" id="PTHR23240:SF8">
    <property type="entry name" value="PROTEIN ARTEMIS"/>
    <property type="match status" value="1"/>
</dbReference>
<evidence type="ECO:0000256" key="2">
    <source>
        <dbReference type="ARBA" id="ARBA00022801"/>
    </source>
</evidence>
<dbReference type="OrthoDB" id="5561659at2759"/>
<evidence type="ECO:0000313" key="5">
    <source>
        <dbReference type="EMBL" id="KIR43749.1"/>
    </source>
</evidence>
<feature type="compositionally biased region" description="Gly residues" evidence="4">
    <location>
        <begin position="740"/>
        <end position="750"/>
    </location>
</feature>
<dbReference type="Gene3D" id="3.40.50.12650">
    <property type="match status" value="1"/>
</dbReference>
<dbReference type="Proteomes" id="UP000053392">
    <property type="component" value="Unassembled WGS sequence"/>
</dbReference>
<keyword evidence="2" id="KW-0378">Hydrolase</keyword>
<keyword evidence="3" id="KW-0269">Exonuclease</keyword>
<dbReference type="GO" id="GO:0006303">
    <property type="term" value="P:double-strand break repair via nonhomologous end joining"/>
    <property type="evidence" value="ECO:0007669"/>
    <property type="project" value="TreeGrafter"/>
</dbReference>
<keyword evidence="1" id="KW-0540">Nuclease</keyword>
<feature type="compositionally biased region" description="Basic and acidic residues" evidence="4">
    <location>
        <begin position="726"/>
        <end position="739"/>
    </location>
</feature>
<dbReference type="GO" id="GO:0000723">
    <property type="term" value="P:telomere maintenance"/>
    <property type="evidence" value="ECO:0007669"/>
    <property type="project" value="TreeGrafter"/>
</dbReference>
<accession>A0A0D0VBD1</accession>
<gene>
    <name evidence="5" type="ORF">I313_00594</name>
</gene>
<organism evidence="5 6">
    <name type="scientific">Cryptococcus deuterogattii Ram5</name>
    <dbReference type="NCBI Taxonomy" id="1296110"/>
    <lineage>
        <taxon>Eukaryota</taxon>
        <taxon>Fungi</taxon>
        <taxon>Dikarya</taxon>
        <taxon>Basidiomycota</taxon>
        <taxon>Agaricomycotina</taxon>
        <taxon>Tremellomycetes</taxon>
        <taxon>Tremellales</taxon>
        <taxon>Cryptococcaceae</taxon>
        <taxon>Cryptococcus</taxon>
        <taxon>Cryptococcus gattii species complex</taxon>
    </lineage>
</organism>
<dbReference type="HOGENOM" id="CLU_367604_0_0_1"/>